<dbReference type="PANTHER" id="PTHR46880">
    <property type="entry name" value="RAS-ASSOCIATING DOMAIN-CONTAINING PROTEIN"/>
    <property type="match status" value="1"/>
</dbReference>
<evidence type="ECO:0008006" key="3">
    <source>
        <dbReference type="Google" id="ProtNLM"/>
    </source>
</evidence>
<evidence type="ECO:0000313" key="1">
    <source>
        <dbReference type="EMBL" id="KAB5574978.1"/>
    </source>
</evidence>
<sequence length="383" mass="42521">MTNGSVDSSVTEEEMVYVRTAKAGQVRVYFAGVQAVSRPDASHIAEAVSSIMDSISGNSTRWKRKLVAITTDGAAVMTGEKNGVVTRIRGDRSYVLGIHCMAHRPELAYADAVKQSLMARKVEDLMTGLYTLYHKSSVNRDSLKASFEELNMKPLIPTRIGGTRWVAHILRALDHFLRGYAGITHQLEKTMQTDVKLKAKAKGFLNIINDGTLVKFSCLLYDILTHLSNLSVTLQKSLVTLAEAQSCLSSTQAVLKKYKSRLGPKLRSVLEADTYENVHLKPPNAEQLDMAKKQVIDSLCQCLTKRLGDVSSVVLKAMRLISFQCWPDADMSTDFGDTDVEELTHHFKPLLMSAGVDVDLIPDQWTVLKSRLYQQMGPLEKIT</sequence>
<protein>
    <recommendedName>
        <fullName evidence="3">DUF4371 domain-containing protein</fullName>
    </recommendedName>
</protein>
<evidence type="ECO:0000313" key="2">
    <source>
        <dbReference type="Proteomes" id="UP000327468"/>
    </source>
</evidence>
<comment type="caution">
    <text evidence="1">The sequence shown here is derived from an EMBL/GenBank/DDBJ whole genome shotgun (WGS) entry which is preliminary data.</text>
</comment>
<accession>A0A5N5P6N6</accession>
<keyword evidence="2" id="KW-1185">Reference proteome</keyword>
<reference evidence="1 2" key="1">
    <citation type="submission" date="2019-06" db="EMBL/GenBank/DDBJ databases">
        <title>A chromosome-scale genome assembly of the striped catfish, Pangasianodon hypophthalmus.</title>
        <authorList>
            <person name="Wen M."/>
            <person name="Zahm M."/>
            <person name="Roques C."/>
            <person name="Cabau C."/>
            <person name="Klopp C."/>
            <person name="Donnadieu C."/>
            <person name="Jouanno E."/>
            <person name="Avarre J.-C."/>
            <person name="Campet M."/>
            <person name="Ha T.T.T."/>
            <person name="Dugue R."/>
            <person name="Lampietro C."/>
            <person name="Louis A."/>
            <person name="Herpin A."/>
            <person name="Echchiki A."/>
            <person name="Berthelot C."/>
            <person name="Parey E."/>
            <person name="Roest-Crollius H."/>
            <person name="Braasch I."/>
            <person name="Postlethwait J."/>
            <person name="Bobe J."/>
            <person name="Montfort J."/>
            <person name="Bouchez O."/>
            <person name="Begum T."/>
            <person name="Schartl M."/>
            <person name="Guiguen Y."/>
        </authorList>
    </citation>
    <scope>NUCLEOTIDE SEQUENCE [LARGE SCALE GENOMIC DNA]</scope>
    <source>
        <strain evidence="1 2">Indonesia</strain>
        <tissue evidence="1">Blood</tissue>
    </source>
</reference>
<organism evidence="1 2">
    <name type="scientific">Pangasianodon hypophthalmus</name>
    <name type="common">Striped catfish</name>
    <name type="synonym">Helicophagus hypophthalmus</name>
    <dbReference type="NCBI Taxonomy" id="310915"/>
    <lineage>
        <taxon>Eukaryota</taxon>
        <taxon>Metazoa</taxon>
        <taxon>Chordata</taxon>
        <taxon>Craniata</taxon>
        <taxon>Vertebrata</taxon>
        <taxon>Euteleostomi</taxon>
        <taxon>Actinopterygii</taxon>
        <taxon>Neopterygii</taxon>
        <taxon>Teleostei</taxon>
        <taxon>Ostariophysi</taxon>
        <taxon>Siluriformes</taxon>
        <taxon>Pangasiidae</taxon>
        <taxon>Pangasianodon</taxon>
    </lineage>
</organism>
<dbReference type="EMBL" id="VFJC01000007">
    <property type="protein sequence ID" value="KAB5574978.1"/>
    <property type="molecule type" value="Genomic_DNA"/>
</dbReference>
<gene>
    <name evidence="1" type="ORF">PHYPO_G00215330</name>
</gene>
<proteinExistence type="predicted"/>
<dbReference type="AlphaFoldDB" id="A0A5N5P6N6"/>
<name>A0A5N5P6N6_PANHP</name>
<dbReference type="PANTHER" id="PTHR46880:SF9">
    <property type="entry name" value="ZINC FINGER PROTEIN 862"/>
    <property type="match status" value="1"/>
</dbReference>
<dbReference type="OrthoDB" id="8930602at2759"/>
<dbReference type="Proteomes" id="UP000327468">
    <property type="component" value="Chromosome 6"/>
</dbReference>